<evidence type="ECO:0000313" key="1">
    <source>
        <dbReference type="EMBL" id="TCD12996.1"/>
    </source>
</evidence>
<organism evidence="1 2">
    <name type="scientific">Pedobacter frigidisoli</name>
    <dbReference type="NCBI Taxonomy" id="2530455"/>
    <lineage>
        <taxon>Bacteria</taxon>
        <taxon>Pseudomonadati</taxon>
        <taxon>Bacteroidota</taxon>
        <taxon>Sphingobacteriia</taxon>
        <taxon>Sphingobacteriales</taxon>
        <taxon>Sphingobacteriaceae</taxon>
        <taxon>Pedobacter</taxon>
    </lineage>
</organism>
<dbReference type="Proteomes" id="UP000291485">
    <property type="component" value="Unassembled WGS sequence"/>
</dbReference>
<sequence>MDLTLINTKLDIIKRISKKADIKDGFTGDFIDPIWTKKSMVVFQQGNASSISIYDGHLNFSKNIKLFNKIYPYFLPSISSQAVMTNFGPNRYDFLLSVYRLDVSQNTAEFYSKSATFLRLAIDTSGNILEKTFLAPYNSFTEVKAALDDNTKDWDGPSPSFDYFNGETYVFYEFSDKLFIYDSSFRKPKEIPLMWPDYNWERSNVSFTKKGVKTDIGESMKTSFKLRFSKPFLIDLKYKDGLVFMHFIKPVKDEALPQTSIQERDFIYQTFLLIIDPKAPTNQKYIDLKDDFSPYSKIYPLDRNNIMLFGNFKKTDNYELIKIKLNDKN</sequence>
<dbReference type="OrthoDB" id="668891at2"/>
<dbReference type="EMBL" id="SJSN01000001">
    <property type="protein sequence ID" value="TCD12996.1"/>
    <property type="molecule type" value="Genomic_DNA"/>
</dbReference>
<evidence type="ECO:0008006" key="3">
    <source>
        <dbReference type="Google" id="ProtNLM"/>
    </source>
</evidence>
<dbReference type="AlphaFoldDB" id="A0A4V2MNI9"/>
<evidence type="ECO:0000313" key="2">
    <source>
        <dbReference type="Proteomes" id="UP000291485"/>
    </source>
</evidence>
<comment type="caution">
    <text evidence="1">The sequence shown here is derived from an EMBL/GenBank/DDBJ whole genome shotgun (WGS) entry which is preliminary data.</text>
</comment>
<dbReference type="RefSeq" id="WP_131556429.1">
    <property type="nucleotide sequence ID" value="NZ_SJSN01000001.1"/>
</dbReference>
<keyword evidence="2" id="KW-1185">Reference proteome</keyword>
<accession>A0A4V2MNI9</accession>
<gene>
    <name evidence="1" type="ORF">EZ449_02815</name>
</gene>
<protein>
    <recommendedName>
        <fullName evidence="3">DUF4221 domain-containing protein</fullName>
    </recommendedName>
</protein>
<name>A0A4V2MNI9_9SPHI</name>
<proteinExistence type="predicted"/>
<reference evidence="1 2" key="1">
    <citation type="submission" date="2019-02" db="EMBL/GenBank/DDBJ databases">
        <title>Pedobacter sp. RP-3-11 sp. nov., isolated from Arctic soil.</title>
        <authorList>
            <person name="Dahal R.H."/>
        </authorList>
    </citation>
    <scope>NUCLEOTIDE SEQUENCE [LARGE SCALE GENOMIC DNA]</scope>
    <source>
        <strain evidence="1 2">RP-3-11</strain>
    </source>
</reference>